<evidence type="ECO:0000313" key="4">
    <source>
        <dbReference type="Proteomes" id="UP001266305"/>
    </source>
</evidence>
<sequence length="106" mass="12824">MIAVRIRKETKKIKEEYIDQEELNKTKPLWTRNPDAIIQEEYGELYRSLTNDWEDHLAVKHFSVESQLEFRALLFIPHRAPFDLFENKKKKNNIKLYVHCVFIMDS</sequence>
<dbReference type="Pfam" id="PF00183">
    <property type="entry name" value="HSP90"/>
    <property type="match status" value="1"/>
</dbReference>
<comment type="caution">
    <text evidence="3">The sequence shown here is derived from an EMBL/GenBank/DDBJ whole genome shotgun (WGS) entry which is preliminary data.</text>
</comment>
<dbReference type="Proteomes" id="UP001266305">
    <property type="component" value="Unassembled WGS sequence"/>
</dbReference>
<dbReference type="InterPro" id="IPR020568">
    <property type="entry name" value="Ribosomal_Su5_D2-typ_SF"/>
</dbReference>
<evidence type="ECO:0000313" key="3">
    <source>
        <dbReference type="EMBL" id="KAK2113306.1"/>
    </source>
</evidence>
<dbReference type="Gene3D" id="3.30.230.80">
    <property type="match status" value="1"/>
</dbReference>
<evidence type="ECO:0000256" key="1">
    <source>
        <dbReference type="ARBA" id="ARBA00008239"/>
    </source>
</evidence>
<evidence type="ECO:0000256" key="2">
    <source>
        <dbReference type="ARBA" id="ARBA00023186"/>
    </source>
</evidence>
<keyword evidence="4" id="KW-1185">Reference proteome</keyword>
<name>A0ABQ9VV85_SAGOE</name>
<gene>
    <name evidence="3" type="ORF">P7K49_007572</name>
</gene>
<proteinExistence type="inferred from homology"/>
<keyword evidence="2" id="KW-0143">Chaperone</keyword>
<protein>
    <submittedName>
        <fullName evidence="3">Uncharacterized protein</fullName>
    </submittedName>
</protein>
<accession>A0ABQ9VV85</accession>
<dbReference type="PANTHER" id="PTHR11528">
    <property type="entry name" value="HEAT SHOCK PROTEIN 90 FAMILY MEMBER"/>
    <property type="match status" value="1"/>
</dbReference>
<dbReference type="SUPFAM" id="SSF54211">
    <property type="entry name" value="Ribosomal protein S5 domain 2-like"/>
    <property type="match status" value="1"/>
</dbReference>
<dbReference type="InterPro" id="IPR001404">
    <property type="entry name" value="Hsp90_fam"/>
</dbReference>
<organism evidence="3 4">
    <name type="scientific">Saguinus oedipus</name>
    <name type="common">Cotton-top tamarin</name>
    <name type="synonym">Oedipomidas oedipus</name>
    <dbReference type="NCBI Taxonomy" id="9490"/>
    <lineage>
        <taxon>Eukaryota</taxon>
        <taxon>Metazoa</taxon>
        <taxon>Chordata</taxon>
        <taxon>Craniata</taxon>
        <taxon>Vertebrata</taxon>
        <taxon>Euteleostomi</taxon>
        <taxon>Mammalia</taxon>
        <taxon>Eutheria</taxon>
        <taxon>Euarchontoglires</taxon>
        <taxon>Primates</taxon>
        <taxon>Haplorrhini</taxon>
        <taxon>Platyrrhini</taxon>
        <taxon>Cebidae</taxon>
        <taxon>Callitrichinae</taxon>
        <taxon>Saguinus</taxon>
    </lineage>
</organism>
<comment type="similarity">
    <text evidence="1">Belongs to the heat shock protein 90 family.</text>
</comment>
<reference evidence="3 4" key="1">
    <citation type="submission" date="2023-05" db="EMBL/GenBank/DDBJ databases">
        <title>B98-5 Cell Line De Novo Hybrid Assembly: An Optical Mapping Approach.</title>
        <authorList>
            <person name="Kananen K."/>
            <person name="Auerbach J.A."/>
            <person name="Kautto E."/>
            <person name="Blachly J.S."/>
        </authorList>
    </citation>
    <scope>NUCLEOTIDE SEQUENCE [LARGE SCALE GENOMIC DNA]</scope>
    <source>
        <strain evidence="3">B95-8</strain>
        <tissue evidence="3">Cell line</tissue>
    </source>
</reference>
<dbReference type="EMBL" id="JASSZA010000004">
    <property type="protein sequence ID" value="KAK2113306.1"/>
    <property type="molecule type" value="Genomic_DNA"/>
</dbReference>